<dbReference type="KEGG" id="pmf:P9303_12741"/>
<sequence length="82" mass="9736">MGYSLATEFMPLRHPLFHRTIQALFWDSKKAGFVHPTLENIDSFREELLRELEEGIKPIIEERCYRDPTVERSEEESQIPQC</sequence>
<evidence type="ECO:0000313" key="2">
    <source>
        <dbReference type="Proteomes" id="UP000002274"/>
    </source>
</evidence>
<accession>A2C961</accession>
<dbReference type="EMBL" id="CP000554">
    <property type="protein sequence ID" value="ABM78021.1"/>
    <property type="molecule type" value="Genomic_DNA"/>
</dbReference>
<dbReference type="AlphaFoldDB" id="A2C961"/>
<proteinExistence type="predicted"/>
<gene>
    <name evidence="1" type="ordered locus">P9303_12741</name>
</gene>
<name>A2C961_PROM3</name>
<dbReference type="Proteomes" id="UP000002274">
    <property type="component" value="Chromosome"/>
</dbReference>
<reference evidence="1 2" key="1">
    <citation type="journal article" date="2007" name="PLoS Genet.">
        <title>Patterns and implications of gene gain and loss in the evolution of Prochlorococcus.</title>
        <authorList>
            <person name="Kettler G.C."/>
            <person name="Martiny A.C."/>
            <person name="Huang K."/>
            <person name="Zucker J."/>
            <person name="Coleman M.L."/>
            <person name="Rodrigue S."/>
            <person name="Chen F."/>
            <person name="Lapidus A."/>
            <person name="Ferriera S."/>
            <person name="Johnson J."/>
            <person name="Steglich C."/>
            <person name="Church G.M."/>
            <person name="Richardson P."/>
            <person name="Chisholm S.W."/>
        </authorList>
    </citation>
    <scope>NUCLEOTIDE SEQUENCE [LARGE SCALE GENOMIC DNA]</scope>
    <source>
        <strain evidence="1 2">MIT 9303</strain>
    </source>
</reference>
<dbReference type="BioCyc" id="PMAR59922:G1G80-1106-MONOMER"/>
<evidence type="ECO:0000313" key="1">
    <source>
        <dbReference type="EMBL" id="ABM78021.1"/>
    </source>
</evidence>
<dbReference type="RefSeq" id="WP_011825919.1">
    <property type="nucleotide sequence ID" value="NC_008820.1"/>
</dbReference>
<dbReference type="HOGENOM" id="CLU_2555557_0_0_3"/>
<organism evidence="1 2">
    <name type="scientific">Prochlorococcus marinus (strain MIT 9303)</name>
    <dbReference type="NCBI Taxonomy" id="59922"/>
    <lineage>
        <taxon>Bacteria</taxon>
        <taxon>Bacillati</taxon>
        <taxon>Cyanobacteriota</taxon>
        <taxon>Cyanophyceae</taxon>
        <taxon>Synechococcales</taxon>
        <taxon>Prochlorococcaceae</taxon>
        <taxon>Prochlorococcus</taxon>
    </lineage>
</organism>
<protein>
    <submittedName>
        <fullName evidence="1">Uncharacterized protein</fullName>
    </submittedName>
</protein>